<organism evidence="1 2">
    <name type="scientific">Microcystis novacekii Mn_MB_F_20050700_S1D</name>
    <dbReference type="NCBI Taxonomy" id="2486266"/>
    <lineage>
        <taxon>Bacteria</taxon>
        <taxon>Bacillati</taxon>
        <taxon>Cyanobacteriota</taxon>
        <taxon>Cyanophyceae</taxon>
        <taxon>Oscillatoriophycideae</taxon>
        <taxon>Chroococcales</taxon>
        <taxon>Microcystaceae</taxon>
        <taxon>Microcystis</taxon>
    </lineage>
</organism>
<evidence type="ECO:0000313" key="2">
    <source>
        <dbReference type="Proteomes" id="UP000319191"/>
    </source>
</evidence>
<evidence type="ECO:0000313" key="1">
    <source>
        <dbReference type="EMBL" id="TRU84140.1"/>
    </source>
</evidence>
<dbReference type="EMBL" id="SFAV01000262">
    <property type="protein sequence ID" value="TRU84140.1"/>
    <property type="molecule type" value="Genomic_DNA"/>
</dbReference>
<dbReference type="AlphaFoldDB" id="A0A552IKZ7"/>
<dbReference type="InterPro" id="IPR022789">
    <property type="entry name" value="ParD"/>
</dbReference>
<protein>
    <submittedName>
        <fullName evidence="1">Type II toxin-antitoxin system ParD family antitoxin</fullName>
    </submittedName>
</protein>
<reference evidence="1 2" key="1">
    <citation type="submission" date="2019-01" db="EMBL/GenBank/DDBJ databases">
        <title>Coherence of Microcystis species and biogeography revealed through population genomics.</title>
        <authorList>
            <person name="Perez-Carrascal O.M."/>
            <person name="Terrat Y."/>
            <person name="Giani A."/>
            <person name="Fortin N."/>
            <person name="Tromas N."/>
            <person name="Shapiro B.J."/>
        </authorList>
    </citation>
    <scope>NUCLEOTIDE SEQUENCE [LARGE SCALE GENOMIC DNA]</scope>
    <source>
        <strain evidence="1">Mn_MB_F_20050700_S1D</strain>
    </source>
</reference>
<dbReference type="Proteomes" id="UP000319191">
    <property type="component" value="Unassembled WGS sequence"/>
</dbReference>
<dbReference type="Pfam" id="PF03693">
    <property type="entry name" value="ParD_antitoxin"/>
    <property type="match status" value="1"/>
</dbReference>
<proteinExistence type="predicted"/>
<sequence length="92" mass="10922">MNITLNSEQEQFIQSQIAKGKYLNIQQVIDSALKLLEKQDQSYEQWLDKTRQKVKIGLEQLERGEKVDGEIVIAQLESKFQRMREENFHEQI</sequence>
<name>A0A552IKZ7_9CHRO</name>
<dbReference type="Gene3D" id="6.10.10.120">
    <property type="entry name" value="Antitoxin ParD1-like"/>
    <property type="match status" value="1"/>
</dbReference>
<gene>
    <name evidence="1" type="ORF">EWV54_18535</name>
</gene>
<comment type="caution">
    <text evidence="1">The sequence shown here is derived from an EMBL/GenBank/DDBJ whole genome shotgun (WGS) entry which is preliminary data.</text>
</comment>
<dbReference type="InterPro" id="IPR038296">
    <property type="entry name" value="ParD_sf"/>
</dbReference>
<dbReference type="PANTHER" id="PTHR36582">
    <property type="entry name" value="ANTITOXIN PARD"/>
    <property type="match status" value="1"/>
</dbReference>
<accession>A0A552IKZ7</accession>
<dbReference type="PANTHER" id="PTHR36582:SF2">
    <property type="entry name" value="ANTITOXIN PARD"/>
    <property type="match status" value="1"/>
</dbReference>